<comment type="caution">
    <text evidence="1">The sequence shown here is derived from an EMBL/GenBank/DDBJ whole genome shotgun (WGS) entry which is preliminary data.</text>
</comment>
<sequence>MLEKFNISSWLQAYEWTRGERTEERGFLNGVSWLNEHFQRVQNTRQQFTFSREAPLSANELIQAHLGAANHAFYRISEEQMALMTGQPDAAMEQYLDLKSTLTNGGVEVDPNTLNAFRLDSLCGPFWELLIKYRDDIDRVFPEARPHQLDKFIFFENETSMAQIFHSFSRIWQDLLYGEVRFFPHPNGVVLASTTPDPHLIKAVSKYRRDHHNATNAMHIVRDWKRRRLIAESLLYEGQYLHYQSSGNVLSCIRWQDLSDEAQMSALYHRAAPHYMVDEHLHPLLDSASGNTKDQAIRNVLKVWIHLAVLSTQIKETALSKPSPRQWDDLLDFAPRIRLDDLIDNLVRCTKMTAEDVTIVIEMLSYDARSIQNDLWSQPLLVLDEHVCFPVSALLTASIGRNFDTWLQRIDPNSKRRGKLFELDTLKVMQECRSNNPILAKHFYWTAALKFKYAPKKFEEIDLTFSLGNLIVIAELRSRRTPITPLDYHNEIFDNNGIEYKTIQASRKAERVRENLQEFCAVHYPSLIGRNDITVLPLVIINGQFHAGYPRNGVPVLDPHLLKHFLKDAQARFYGNIDETTGHKYSIPLYNSLDEAVRVFPQYASCPTLIVSAP</sequence>
<reference evidence="1 2" key="1">
    <citation type="submission" date="2016-08" db="EMBL/GenBank/DDBJ databases">
        <authorList>
            <person name="Seilhamer J.J."/>
        </authorList>
    </citation>
    <scope>NUCLEOTIDE SEQUENCE [LARGE SCALE GENOMIC DNA]</scope>
    <source>
        <strain evidence="1 2">KH-21-114</strain>
    </source>
</reference>
<evidence type="ECO:0000313" key="2">
    <source>
        <dbReference type="Proteomes" id="UP000237230"/>
    </source>
</evidence>
<proteinExistence type="predicted"/>
<reference evidence="1 2" key="2">
    <citation type="submission" date="2018-03" db="EMBL/GenBank/DDBJ databases">
        <title>Draft genome of Pseudomonas putida strain KH-21-114.</title>
        <authorList>
            <person name="Yoshizawa S."/>
            <person name="Khan N.H."/>
            <person name="Nishimura M."/>
            <person name="Chiura H.X."/>
            <person name="Ogura Y."/>
            <person name="Hayashi T."/>
            <person name="Kogure K."/>
        </authorList>
    </citation>
    <scope>NUCLEOTIDE SEQUENCE [LARGE SCALE GENOMIC DNA]</scope>
    <source>
        <strain evidence="1 2">KH-21-114</strain>
    </source>
</reference>
<protein>
    <recommendedName>
        <fullName evidence="3">NERD domain-containing protein</fullName>
    </recommendedName>
</protein>
<accession>A0A2S3X388</accession>
<dbReference type="Proteomes" id="UP000237230">
    <property type="component" value="Unassembled WGS sequence"/>
</dbReference>
<evidence type="ECO:0000313" key="1">
    <source>
        <dbReference type="EMBL" id="POG10012.1"/>
    </source>
</evidence>
<dbReference type="EMBL" id="MINH01000019">
    <property type="protein sequence ID" value="POG10012.1"/>
    <property type="molecule type" value="Genomic_DNA"/>
</dbReference>
<evidence type="ECO:0008006" key="3">
    <source>
        <dbReference type="Google" id="ProtNLM"/>
    </source>
</evidence>
<name>A0A2S3X388_PSEPU</name>
<dbReference type="AlphaFoldDB" id="A0A2S3X388"/>
<gene>
    <name evidence="1" type="ORF">BGP84_09840</name>
</gene>
<organism evidence="1 2">
    <name type="scientific">Pseudomonas putida</name>
    <name type="common">Arthrobacter siderocapsulatus</name>
    <dbReference type="NCBI Taxonomy" id="303"/>
    <lineage>
        <taxon>Bacteria</taxon>
        <taxon>Pseudomonadati</taxon>
        <taxon>Pseudomonadota</taxon>
        <taxon>Gammaproteobacteria</taxon>
        <taxon>Pseudomonadales</taxon>
        <taxon>Pseudomonadaceae</taxon>
        <taxon>Pseudomonas</taxon>
    </lineage>
</organism>